<dbReference type="SUPFAM" id="SSF55811">
    <property type="entry name" value="Nudix"/>
    <property type="match status" value="1"/>
</dbReference>
<dbReference type="PROSITE" id="PS00893">
    <property type="entry name" value="NUDIX_BOX"/>
    <property type="match status" value="1"/>
</dbReference>
<dbReference type="InterPro" id="IPR015797">
    <property type="entry name" value="NUDIX_hydrolase-like_dom_sf"/>
</dbReference>
<dbReference type="PANTHER" id="PTHR43736:SF1">
    <property type="entry name" value="DIHYDRONEOPTERIN TRIPHOSPHATE DIPHOSPHATASE"/>
    <property type="match status" value="1"/>
</dbReference>
<proteinExistence type="inferred from homology"/>
<evidence type="ECO:0000256" key="2">
    <source>
        <dbReference type="RuleBase" id="RU003476"/>
    </source>
</evidence>
<reference evidence="5" key="1">
    <citation type="submission" date="2017-09" db="EMBL/GenBank/DDBJ databases">
        <title>Depth-based differentiation of microbial function through sediment-hosted aquifers and enrichment of novel symbionts in the deep terrestrial subsurface.</title>
        <authorList>
            <person name="Probst A.J."/>
            <person name="Ladd B."/>
            <person name="Jarett J.K."/>
            <person name="Geller-Mcgrath D.E."/>
            <person name="Sieber C.M.K."/>
            <person name="Emerson J.B."/>
            <person name="Anantharaman K."/>
            <person name="Thomas B.C."/>
            <person name="Malmstrom R."/>
            <person name="Stieglmeier M."/>
            <person name="Klingl A."/>
            <person name="Woyke T."/>
            <person name="Ryan C.M."/>
            <person name="Banfield J.F."/>
        </authorList>
    </citation>
    <scope>NUCLEOTIDE SEQUENCE [LARGE SCALE GENOMIC DNA]</scope>
</reference>
<dbReference type="PROSITE" id="PS51462">
    <property type="entry name" value="NUDIX"/>
    <property type="match status" value="1"/>
</dbReference>
<dbReference type="InterPro" id="IPR020476">
    <property type="entry name" value="Nudix_hydrolase"/>
</dbReference>
<dbReference type="Proteomes" id="UP000231450">
    <property type="component" value="Unassembled WGS sequence"/>
</dbReference>
<gene>
    <name evidence="4" type="ORF">COU81_02685</name>
</gene>
<name>A0A2M8KDS6_9BACT</name>
<evidence type="ECO:0000259" key="3">
    <source>
        <dbReference type="PROSITE" id="PS51462"/>
    </source>
</evidence>
<evidence type="ECO:0000313" key="4">
    <source>
        <dbReference type="EMBL" id="PJE58072.1"/>
    </source>
</evidence>
<dbReference type="Gene3D" id="3.90.79.10">
    <property type="entry name" value="Nucleoside Triphosphate Pyrophosphohydrolase"/>
    <property type="match status" value="1"/>
</dbReference>
<dbReference type="InterPro" id="IPR000086">
    <property type="entry name" value="NUDIX_hydrolase_dom"/>
</dbReference>
<evidence type="ECO:0000256" key="1">
    <source>
        <dbReference type="ARBA" id="ARBA00022801"/>
    </source>
</evidence>
<sequence length="139" mass="16116">MKQVYPEITVGALISNKQGKILLVKSPKWSDKYTIPGGHVELGESLETALIREMKEEVGLGIQVIKLLNWQEAIYSKEYYRPRHFLFFDFLCETNNQNVAVDGEEITDFIWIEPEKASKLNTDKFSAQVIKDYLKFLQK</sequence>
<accession>A0A2M8KDS6</accession>
<organism evidence="4 5">
    <name type="scientific">Candidatus Portnoybacteria bacterium CG10_big_fil_rev_8_21_14_0_10_36_7</name>
    <dbReference type="NCBI Taxonomy" id="1974812"/>
    <lineage>
        <taxon>Bacteria</taxon>
        <taxon>Candidatus Portnoyibacteriota</taxon>
    </lineage>
</organism>
<dbReference type="PRINTS" id="PR00502">
    <property type="entry name" value="NUDIXFAMILY"/>
</dbReference>
<dbReference type="PANTHER" id="PTHR43736">
    <property type="entry name" value="ADP-RIBOSE PYROPHOSPHATASE"/>
    <property type="match status" value="1"/>
</dbReference>
<evidence type="ECO:0000313" key="5">
    <source>
        <dbReference type="Proteomes" id="UP000231450"/>
    </source>
</evidence>
<dbReference type="Pfam" id="PF00293">
    <property type="entry name" value="NUDIX"/>
    <property type="match status" value="1"/>
</dbReference>
<dbReference type="InterPro" id="IPR020084">
    <property type="entry name" value="NUDIX_hydrolase_CS"/>
</dbReference>
<comment type="caution">
    <text evidence="4">The sequence shown here is derived from an EMBL/GenBank/DDBJ whole genome shotgun (WGS) entry which is preliminary data.</text>
</comment>
<dbReference type="EMBL" id="PFDW01000058">
    <property type="protein sequence ID" value="PJE58072.1"/>
    <property type="molecule type" value="Genomic_DNA"/>
</dbReference>
<dbReference type="GO" id="GO:0016787">
    <property type="term" value="F:hydrolase activity"/>
    <property type="evidence" value="ECO:0007669"/>
    <property type="project" value="UniProtKB-KW"/>
</dbReference>
<dbReference type="AlphaFoldDB" id="A0A2M8KDS6"/>
<feature type="domain" description="Nudix hydrolase" evidence="3">
    <location>
        <begin position="5"/>
        <end position="135"/>
    </location>
</feature>
<keyword evidence="1 2" id="KW-0378">Hydrolase</keyword>
<protein>
    <recommendedName>
        <fullName evidence="3">Nudix hydrolase domain-containing protein</fullName>
    </recommendedName>
</protein>
<comment type="similarity">
    <text evidence="2">Belongs to the Nudix hydrolase family.</text>
</comment>